<evidence type="ECO:0000256" key="2">
    <source>
        <dbReference type="ARBA" id="ARBA00005386"/>
    </source>
</evidence>
<evidence type="ECO:0000259" key="9">
    <source>
        <dbReference type="Pfam" id="PF13844"/>
    </source>
</evidence>
<feature type="repeat" description="TPR" evidence="8">
    <location>
        <begin position="442"/>
        <end position="475"/>
    </location>
</feature>
<feature type="repeat" description="TPR" evidence="8">
    <location>
        <begin position="170"/>
        <end position="203"/>
    </location>
</feature>
<proteinExistence type="inferred from homology"/>
<evidence type="ECO:0000256" key="8">
    <source>
        <dbReference type="PROSITE-ProRule" id="PRU00339"/>
    </source>
</evidence>
<dbReference type="EC" id="2.4.1.255" evidence="3"/>
<evidence type="ECO:0000256" key="1">
    <source>
        <dbReference type="ARBA" id="ARBA00004922"/>
    </source>
</evidence>
<evidence type="ECO:0000256" key="6">
    <source>
        <dbReference type="ARBA" id="ARBA00022737"/>
    </source>
</evidence>
<dbReference type="AlphaFoldDB" id="A0A560M0Q4"/>
<feature type="repeat" description="TPR" evidence="8">
    <location>
        <begin position="204"/>
        <end position="237"/>
    </location>
</feature>
<evidence type="ECO:0000256" key="3">
    <source>
        <dbReference type="ARBA" id="ARBA00011970"/>
    </source>
</evidence>
<dbReference type="UniPathway" id="UPA00378"/>
<dbReference type="SUPFAM" id="SSF48452">
    <property type="entry name" value="TPR-like"/>
    <property type="match status" value="2"/>
</dbReference>
<evidence type="ECO:0000256" key="7">
    <source>
        <dbReference type="ARBA" id="ARBA00022803"/>
    </source>
</evidence>
<dbReference type="SUPFAM" id="SSF53756">
    <property type="entry name" value="UDP-Glycosyltransferase/glycogen phosphorylase"/>
    <property type="match status" value="1"/>
</dbReference>
<dbReference type="EMBL" id="VITY01000004">
    <property type="protein sequence ID" value="TWC01268.1"/>
    <property type="molecule type" value="Genomic_DNA"/>
</dbReference>
<dbReference type="Gene3D" id="1.25.40.10">
    <property type="entry name" value="Tetratricopeptide repeat domain"/>
    <property type="match status" value="5"/>
</dbReference>
<dbReference type="PROSITE" id="PS50005">
    <property type="entry name" value="TPR"/>
    <property type="match status" value="12"/>
</dbReference>
<sequence>MSAAARAFQDATRAMNGGKPLEAEALFAKAVTLEPDLAEAWLGRGNALAGLGRYNEALATYDRALALKPGLAGPWLGHLLANLGRHDESLAAYDKALALRPDLAEAWLGRCHSLVKLERHGEALAAYERSLALEPRMAAPWLGHLFASLGRDQEALAAYDKTLALRPDLIEAWLGRGNILFKLGRLDDALVAHDRVLALRPDLAEAWLGRGNLLTALERYDAAAAAYERALALKADLAEAWLGRGNLLVKLDRHDAAAAAYERALALKPGLLEAWLSLGNTLAELKRFDEALAACDKALALRPDLAEAWLGRNNAYFKLGRYEDALAASDKALALKPDLAAAWLGRGDALFKLERHGEALIAYDRALVAGPDLAEAWLGRGNVLTELQRDDEALVACDKALALKPDLAEAWLGRGNADAKLNHPNEAVSAYRKALARKPDLAEAWLGCGNAYSELARHDEALAAYDRALALKPDLVRAWLGRGNLLTSMERHDEALAAYERGLALEPDGVGLQGLRLRSKQNLCNWDDFESECSHLIESVAHDELVTDPFAFLSLASRSEDQHICAKRWTRRYQQAREPVWNGEVYKHDRVRIGYVSADFQEHATAYLMAGVFDSHRRSLFDVTAISIGPSDSSPMRRRLESAFEHFLDAGRLSDAEVAAKIAAAEIDILVDLKGFTKSARTNIFTRRAAPIQVNYLGYPGTMGADYIDYIIADPTVIPPAAQRDYSEKVVYLPDCYQPNDSRRRVAETTPTRAQCGLPEQGFVFCCFNNNYKITPDVFDVWMRILRKVPGSVLWLFESNAAAPANLKQEAERRGVDAARIVFARSVPLPDHLARHRLADLFLDTLPYNAHTTASDALWAGLPVLTRIGETFAGRVAASLLKAIGLPELITDSPERYEGLAIEIAQRPEILQALKTKLADNRLRAPLFDTKRFTEQIEAAYLAMHERFQAGLAPDTIVAEDRAKA</sequence>
<dbReference type="Pfam" id="PF13414">
    <property type="entry name" value="TPR_11"/>
    <property type="match status" value="1"/>
</dbReference>
<keyword evidence="7 8" id="KW-0802">TPR repeat</keyword>
<comment type="similarity">
    <text evidence="2">Belongs to the glycosyltransferase 41 family. O-GlcNAc transferase subfamily.</text>
</comment>
<feature type="repeat" description="TPR" evidence="8">
    <location>
        <begin position="38"/>
        <end position="71"/>
    </location>
</feature>
<feature type="repeat" description="TPR" evidence="8">
    <location>
        <begin position="374"/>
        <end position="407"/>
    </location>
</feature>
<dbReference type="PROSITE" id="PS50293">
    <property type="entry name" value="TPR_REGION"/>
    <property type="match status" value="4"/>
</dbReference>
<dbReference type="PANTHER" id="PTHR44998">
    <property type="match status" value="1"/>
</dbReference>
<dbReference type="Pfam" id="PF00515">
    <property type="entry name" value="TPR_1"/>
    <property type="match status" value="3"/>
</dbReference>
<feature type="domain" description="O-GlcNAc transferase C-terminal" evidence="9">
    <location>
        <begin position="751"/>
        <end position="936"/>
    </location>
</feature>
<protein>
    <recommendedName>
        <fullName evidence="3">protein O-GlcNAc transferase</fullName>
        <ecNumber evidence="3">2.4.1.255</ecNumber>
    </recommendedName>
</protein>
<keyword evidence="5 10" id="KW-0808">Transferase</keyword>
<reference evidence="10 11" key="1">
    <citation type="submission" date="2019-06" db="EMBL/GenBank/DDBJ databases">
        <title>Genomic Encyclopedia of Type Strains, Phase IV (KMG-V): Genome sequencing to study the core and pangenomes of soil and plant-associated prokaryotes.</title>
        <authorList>
            <person name="Whitman W."/>
        </authorList>
    </citation>
    <scope>NUCLEOTIDE SEQUENCE [LARGE SCALE GENOMIC DNA]</scope>
    <source>
        <strain evidence="10 11">BR 10355</strain>
    </source>
</reference>
<feature type="domain" description="O-GlcNAc transferase C-terminal" evidence="9">
    <location>
        <begin position="586"/>
        <end position="742"/>
    </location>
</feature>
<evidence type="ECO:0000256" key="4">
    <source>
        <dbReference type="ARBA" id="ARBA00022676"/>
    </source>
</evidence>
<dbReference type="GO" id="GO:0097363">
    <property type="term" value="F:protein O-acetylglucosaminyltransferase activity"/>
    <property type="evidence" value="ECO:0007669"/>
    <property type="project" value="UniProtKB-EC"/>
</dbReference>
<dbReference type="Proteomes" id="UP000321304">
    <property type="component" value="Unassembled WGS sequence"/>
</dbReference>
<dbReference type="PANTHER" id="PTHR44998:SF1">
    <property type="entry name" value="UDP-N-ACETYLGLUCOSAMINE--PEPTIDE N-ACETYLGLUCOSAMINYLTRANSFERASE 110 KDA SUBUNIT"/>
    <property type="match status" value="1"/>
</dbReference>
<keyword evidence="11" id="KW-1185">Reference proteome</keyword>
<feature type="repeat" description="TPR" evidence="8">
    <location>
        <begin position="272"/>
        <end position="305"/>
    </location>
</feature>
<dbReference type="Pfam" id="PF13844">
    <property type="entry name" value="Glyco_transf_41"/>
    <property type="match status" value="2"/>
</dbReference>
<feature type="repeat" description="TPR" evidence="8">
    <location>
        <begin position="340"/>
        <end position="373"/>
    </location>
</feature>
<feature type="repeat" description="TPR" evidence="8">
    <location>
        <begin position="104"/>
        <end position="137"/>
    </location>
</feature>
<feature type="repeat" description="TPR" evidence="8">
    <location>
        <begin position="476"/>
        <end position="509"/>
    </location>
</feature>
<evidence type="ECO:0000256" key="5">
    <source>
        <dbReference type="ARBA" id="ARBA00022679"/>
    </source>
</evidence>
<keyword evidence="4" id="KW-0328">Glycosyltransferase</keyword>
<comment type="pathway">
    <text evidence="1">Protein modification; protein glycosylation.</text>
</comment>
<dbReference type="SMART" id="SM00028">
    <property type="entry name" value="TPR"/>
    <property type="match status" value="14"/>
</dbReference>
<dbReference type="Gene3D" id="3.40.50.11380">
    <property type="match status" value="1"/>
</dbReference>
<dbReference type="Pfam" id="PF13181">
    <property type="entry name" value="TPR_8"/>
    <property type="match status" value="4"/>
</dbReference>
<accession>A0A560M0Q4</accession>
<dbReference type="Pfam" id="PF13432">
    <property type="entry name" value="TPR_16"/>
    <property type="match status" value="2"/>
</dbReference>
<feature type="repeat" description="TPR" evidence="8">
    <location>
        <begin position="306"/>
        <end position="339"/>
    </location>
</feature>
<dbReference type="InterPro" id="IPR029489">
    <property type="entry name" value="OGT/SEC/SPY_C"/>
</dbReference>
<feature type="repeat" description="TPR" evidence="8">
    <location>
        <begin position="408"/>
        <end position="441"/>
    </location>
</feature>
<gene>
    <name evidence="10" type="ORF">FBZ93_104547</name>
</gene>
<dbReference type="Gene3D" id="3.40.50.2000">
    <property type="entry name" value="Glycogen Phosphorylase B"/>
    <property type="match status" value="1"/>
</dbReference>
<dbReference type="InterPro" id="IPR019734">
    <property type="entry name" value="TPR_rpt"/>
</dbReference>
<name>A0A560M0Q4_9BRAD</name>
<organism evidence="10 11">
    <name type="scientific">Bradyrhizobium macuxiense</name>
    <dbReference type="NCBI Taxonomy" id="1755647"/>
    <lineage>
        <taxon>Bacteria</taxon>
        <taxon>Pseudomonadati</taxon>
        <taxon>Pseudomonadota</taxon>
        <taxon>Alphaproteobacteria</taxon>
        <taxon>Hyphomicrobiales</taxon>
        <taxon>Nitrobacteraceae</taxon>
        <taxon>Bradyrhizobium</taxon>
    </lineage>
</organism>
<dbReference type="InterPro" id="IPR011990">
    <property type="entry name" value="TPR-like_helical_dom_sf"/>
</dbReference>
<evidence type="ECO:0000313" key="10">
    <source>
        <dbReference type="EMBL" id="TWC01268.1"/>
    </source>
</evidence>
<evidence type="ECO:0000313" key="11">
    <source>
        <dbReference type="Proteomes" id="UP000321304"/>
    </source>
</evidence>
<feature type="repeat" description="TPR" evidence="8">
    <location>
        <begin position="238"/>
        <end position="271"/>
    </location>
</feature>
<comment type="caution">
    <text evidence="10">The sequence shown here is derived from an EMBL/GenBank/DDBJ whole genome shotgun (WGS) entry which is preliminary data.</text>
</comment>
<keyword evidence="6" id="KW-0677">Repeat</keyword>